<evidence type="ECO:0000313" key="2">
    <source>
        <dbReference type="Proteomes" id="UP001501752"/>
    </source>
</evidence>
<name>A0ABP9EMS2_9ACTN</name>
<reference evidence="2" key="1">
    <citation type="journal article" date="2019" name="Int. J. Syst. Evol. Microbiol.">
        <title>The Global Catalogue of Microorganisms (GCM) 10K type strain sequencing project: providing services to taxonomists for standard genome sequencing and annotation.</title>
        <authorList>
            <consortium name="The Broad Institute Genomics Platform"/>
            <consortium name="The Broad Institute Genome Sequencing Center for Infectious Disease"/>
            <person name="Wu L."/>
            <person name="Ma J."/>
        </authorList>
    </citation>
    <scope>NUCLEOTIDE SEQUENCE [LARGE SCALE GENOMIC DNA]</scope>
    <source>
        <strain evidence="2">JCM 13006</strain>
    </source>
</reference>
<dbReference type="Pfam" id="PF07098">
    <property type="entry name" value="DUF1360"/>
    <property type="match status" value="1"/>
</dbReference>
<dbReference type="RefSeq" id="WP_345701356.1">
    <property type="nucleotide sequence ID" value="NZ_BAABIS010000001.1"/>
</dbReference>
<organism evidence="1 2">
    <name type="scientific">Kitasatospora terrestris</name>
    <dbReference type="NCBI Taxonomy" id="258051"/>
    <lineage>
        <taxon>Bacteria</taxon>
        <taxon>Bacillati</taxon>
        <taxon>Actinomycetota</taxon>
        <taxon>Actinomycetes</taxon>
        <taxon>Kitasatosporales</taxon>
        <taxon>Streptomycetaceae</taxon>
        <taxon>Kitasatospora</taxon>
    </lineage>
</organism>
<protein>
    <submittedName>
        <fullName evidence="1">DUF1360 domain-containing protein</fullName>
    </submittedName>
</protein>
<sequence>MSALQDLLHHEAHAYTGGDDRPLAAYTGTMAVYAGTVAAAVTAARATRRPLPAPGPWDLAVNALATHQLARLIAKDPVTSPLRAPFTRFQGASGPAELDEDVRGSGVRKAVGELVTCPFCTGLWVATAITVGSLFAPRATRLATSTLAALAGADFLHFARVTAQHAADGPS</sequence>
<evidence type="ECO:0000313" key="1">
    <source>
        <dbReference type="EMBL" id="GAA4883181.1"/>
    </source>
</evidence>
<comment type="caution">
    <text evidence="1">The sequence shown here is derived from an EMBL/GenBank/DDBJ whole genome shotgun (WGS) entry which is preliminary data.</text>
</comment>
<dbReference type="EMBL" id="BAABIS010000001">
    <property type="protein sequence ID" value="GAA4883181.1"/>
    <property type="molecule type" value="Genomic_DNA"/>
</dbReference>
<dbReference type="Proteomes" id="UP001501752">
    <property type="component" value="Unassembled WGS sequence"/>
</dbReference>
<gene>
    <name evidence="1" type="ORF">GCM10023235_74620</name>
</gene>
<dbReference type="InterPro" id="IPR010773">
    <property type="entry name" value="Mycophage_PG1_Gp7"/>
</dbReference>
<proteinExistence type="predicted"/>
<accession>A0ABP9EMS2</accession>
<keyword evidence="2" id="KW-1185">Reference proteome</keyword>